<dbReference type="PANTHER" id="PTHR35335:SF1">
    <property type="entry name" value="UPF0716 PROTEIN FXSA"/>
    <property type="match status" value="1"/>
</dbReference>
<dbReference type="STRING" id="1886670.PTI45_01548"/>
<keyword evidence="1" id="KW-1133">Transmembrane helix</keyword>
<name>A0A1E3L5J9_9BACL</name>
<sequence>MGKGIGKWIIALIIIVPLLEWYVFLQMIEWIGGWNTLILLLTTSLVGILMMRFEGRKVIEDTKQQMDAGEPPGRRMLDGLCVFVGGVMLVLPGFILDIIGFTLVFPLTRPIYRNLLLRWIEKRMKKGSITIHRGGQ</sequence>
<protein>
    <submittedName>
        <fullName evidence="2">UPF0716 protein FxsA</fullName>
    </submittedName>
</protein>
<reference evidence="2 3" key="1">
    <citation type="submission" date="2016-08" db="EMBL/GenBank/DDBJ databases">
        <title>Genome sequencing of Paenibacillus sp. TI45-13ar, isolated from Korean traditional nuruk.</title>
        <authorList>
            <person name="Kim S.-J."/>
        </authorList>
    </citation>
    <scope>NUCLEOTIDE SEQUENCE [LARGE SCALE GENOMIC DNA]</scope>
    <source>
        <strain evidence="2 3">TI45-13ar</strain>
    </source>
</reference>
<dbReference type="InterPro" id="IPR007313">
    <property type="entry name" value="FxsA"/>
</dbReference>
<evidence type="ECO:0000256" key="1">
    <source>
        <dbReference type="SAM" id="Phobius"/>
    </source>
</evidence>
<evidence type="ECO:0000313" key="2">
    <source>
        <dbReference type="EMBL" id="ODP29039.1"/>
    </source>
</evidence>
<feature type="transmembrane region" description="Helical" evidence="1">
    <location>
        <begin position="31"/>
        <end position="51"/>
    </location>
</feature>
<dbReference type="AlphaFoldDB" id="A0A1E3L5J9"/>
<feature type="transmembrane region" description="Helical" evidence="1">
    <location>
        <begin position="7"/>
        <end position="25"/>
    </location>
</feature>
<keyword evidence="3" id="KW-1185">Reference proteome</keyword>
<keyword evidence="1" id="KW-0812">Transmembrane</keyword>
<comment type="caution">
    <text evidence="2">The sequence shown here is derived from an EMBL/GenBank/DDBJ whole genome shotgun (WGS) entry which is preliminary data.</text>
</comment>
<proteinExistence type="predicted"/>
<gene>
    <name evidence="2" type="ORF">PTI45_01548</name>
</gene>
<dbReference type="RefSeq" id="WP_371748083.1">
    <property type="nucleotide sequence ID" value="NZ_MDER01000032.1"/>
</dbReference>
<organism evidence="2 3">
    <name type="scientific">Paenibacillus nuruki</name>
    <dbReference type="NCBI Taxonomy" id="1886670"/>
    <lineage>
        <taxon>Bacteria</taxon>
        <taxon>Bacillati</taxon>
        <taxon>Bacillota</taxon>
        <taxon>Bacilli</taxon>
        <taxon>Bacillales</taxon>
        <taxon>Paenibacillaceae</taxon>
        <taxon>Paenibacillus</taxon>
    </lineage>
</organism>
<feature type="transmembrane region" description="Helical" evidence="1">
    <location>
        <begin position="80"/>
        <end position="105"/>
    </location>
</feature>
<dbReference type="Proteomes" id="UP000094578">
    <property type="component" value="Unassembled WGS sequence"/>
</dbReference>
<dbReference type="PANTHER" id="PTHR35335">
    <property type="entry name" value="UPF0716 PROTEIN FXSA"/>
    <property type="match status" value="1"/>
</dbReference>
<keyword evidence="1" id="KW-0472">Membrane</keyword>
<dbReference type="NCBIfam" id="NF008528">
    <property type="entry name" value="PRK11463.1-2"/>
    <property type="match status" value="1"/>
</dbReference>
<accession>A0A1E3L5J9</accession>
<dbReference type="Pfam" id="PF04186">
    <property type="entry name" value="FxsA"/>
    <property type="match status" value="1"/>
</dbReference>
<dbReference type="EMBL" id="MDER01000032">
    <property type="protein sequence ID" value="ODP29039.1"/>
    <property type="molecule type" value="Genomic_DNA"/>
</dbReference>
<evidence type="ECO:0000313" key="3">
    <source>
        <dbReference type="Proteomes" id="UP000094578"/>
    </source>
</evidence>
<dbReference type="GO" id="GO:0016020">
    <property type="term" value="C:membrane"/>
    <property type="evidence" value="ECO:0007669"/>
    <property type="project" value="InterPro"/>
</dbReference>